<name>A0ABQ9H171_9NEOP</name>
<comment type="caution">
    <text evidence="1">The sequence shown here is derived from an EMBL/GenBank/DDBJ whole genome shotgun (WGS) entry which is preliminary data.</text>
</comment>
<proteinExistence type="predicted"/>
<evidence type="ECO:0000313" key="2">
    <source>
        <dbReference type="Proteomes" id="UP001159363"/>
    </source>
</evidence>
<dbReference type="EMBL" id="JARBHB010000008">
    <property type="protein sequence ID" value="KAJ8877956.1"/>
    <property type="molecule type" value="Genomic_DNA"/>
</dbReference>
<protein>
    <submittedName>
        <fullName evidence="1">Uncharacterized protein</fullName>
    </submittedName>
</protein>
<evidence type="ECO:0000313" key="1">
    <source>
        <dbReference type="EMBL" id="KAJ8877956.1"/>
    </source>
</evidence>
<reference evidence="1 2" key="1">
    <citation type="submission" date="2023-02" db="EMBL/GenBank/DDBJ databases">
        <title>LHISI_Scaffold_Assembly.</title>
        <authorList>
            <person name="Stuart O.P."/>
            <person name="Cleave R."/>
            <person name="Magrath M.J.L."/>
            <person name="Mikheyev A.S."/>
        </authorList>
    </citation>
    <scope>NUCLEOTIDE SEQUENCE [LARGE SCALE GENOMIC DNA]</scope>
    <source>
        <strain evidence="1">Daus_M_001</strain>
        <tissue evidence="1">Leg muscle</tissue>
    </source>
</reference>
<keyword evidence="2" id="KW-1185">Reference proteome</keyword>
<dbReference type="Proteomes" id="UP001159363">
    <property type="component" value="Chromosome 7"/>
</dbReference>
<accession>A0ABQ9H171</accession>
<organism evidence="1 2">
    <name type="scientific">Dryococelus australis</name>
    <dbReference type="NCBI Taxonomy" id="614101"/>
    <lineage>
        <taxon>Eukaryota</taxon>
        <taxon>Metazoa</taxon>
        <taxon>Ecdysozoa</taxon>
        <taxon>Arthropoda</taxon>
        <taxon>Hexapoda</taxon>
        <taxon>Insecta</taxon>
        <taxon>Pterygota</taxon>
        <taxon>Neoptera</taxon>
        <taxon>Polyneoptera</taxon>
        <taxon>Phasmatodea</taxon>
        <taxon>Verophasmatodea</taxon>
        <taxon>Anareolatae</taxon>
        <taxon>Phasmatidae</taxon>
        <taxon>Eurycanthinae</taxon>
        <taxon>Dryococelus</taxon>
    </lineage>
</organism>
<sequence length="73" mass="8148">MRVHQVVADAAGTTVPHTRGLMGLSGFFSYLYSNSYQYYAVAKDIVREEDVRVEYLASCSKDHDLFKGNPNSA</sequence>
<gene>
    <name evidence="1" type="ORF">PR048_022419</name>
</gene>